<gene>
    <name evidence="17" type="ORF">TTRE_0000782101</name>
</gene>
<evidence type="ECO:0000256" key="5">
    <source>
        <dbReference type="ARBA" id="ARBA00022695"/>
    </source>
</evidence>
<comment type="subcellular location">
    <subcellularLocation>
        <location evidence="1 15">Nucleus</location>
    </subcellularLocation>
</comment>
<dbReference type="GO" id="GO:0006287">
    <property type="term" value="P:base-excision repair, gap-filling"/>
    <property type="evidence" value="ECO:0007669"/>
    <property type="project" value="TreeGrafter"/>
</dbReference>
<dbReference type="GO" id="GO:0006272">
    <property type="term" value="P:leading strand elongation"/>
    <property type="evidence" value="ECO:0007669"/>
    <property type="project" value="TreeGrafter"/>
</dbReference>
<reference evidence="17" key="2">
    <citation type="submission" date="2014-03" db="EMBL/GenBank/DDBJ databases">
        <title>The whipworm genome and dual-species transcriptomics of an intimate host-pathogen interaction.</title>
        <authorList>
            <person name="Foth B.J."/>
            <person name="Tsai I.J."/>
            <person name="Reid A.J."/>
            <person name="Bancroft A.J."/>
            <person name="Nichol S."/>
            <person name="Tracey A."/>
            <person name="Holroyd N."/>
            <person name="Cotton J.A."/>
            <person name="Stanley E.J."/>
            <person name="Zarowiecki M."/>
            <person name="Liu J.Z."/>
            <person name="Huckvale T."/>
            <person name="Cooper P.J."/>
            <person name="Grencis R.K."/>
            <person name="Berriman M."/>
        </authorList>
    </citation>
    <scope>NUCLEOTIDE SEQUENCE [LARGE SCALE GENOMIC DNA]</scope>
</reference>
<proteinExistence type="inferred from homology"/>
<evidence type="ECO:0000256" key="1">
    <source>
        <dbReference type="ARBA" id="ARBA00004123"/>
    </source>
</evidence>
<dbReference type="AlphaFoldDB" id="A0A077ZGN5"/>
<organism evidence="17 18">
    <name type="scientific">Trichuris trichiura</name>
    <name type="common">Whipworm</name>
    <name type="synonym">Trichocephalus trichiurus</name>
    <dbReference type="NCBI Taxonomy" id="36087"/>
    <lineage>
        <taxon>Eukaryota</taxon>
        <taxon>Metazoa</taxon>
        <taxon>Ecdysozoa</taxon>
        <taxon>Nematoda</taxon>
        <taxon>Enoplea</taxon>
        <taxon>Dorylaimia</taxon>
        <taxon>Trichinellida</taxon>
        <taxon>Trichuridae</taxon>
        <taxon>Trichuris</taxon>
    </lineage>
</organism>
<dbReference type="EC" id="2.7.7.7" evidence="15"/>
<evidence type="ECO:0000256" key="9">
    <source>
        <dbReference type="ARBA" id="ARBA00022833"/>
    </source>
</evidence>
<evidence type="ECO:0000256" key="7">
    <source>
        <dbReference type="ARBA" id="ARBA00022723"/>
    </source>
</evidence>
<evidence type="ECO:0000313" key="18">
    <source>
        <dbReference type="Proteomes" id="UP000030665"/>
    </source>
</evidence>
<dbReference type="Gene3D" id="3.30.342.10">
    <property type="entry name" value="DNA Polymerase, chain B, domain 1"/>
    <property type="match status" value="1"/>
</dbReference>
<sequence length="2072" mass="236969">MSKETPQLKTLRANIEHRFGYDLLKGSVQKTAWLINCHATALTNSDGRSVSAVEYYFIEGNGGKFKLLRIFKPYFYIAVQSEYMDEFASSVPKIFSGLVESSEVVWKNDLELANHLSGAKRCYMKLNFLSVSDLVSVRDEIIRKLESMSEHKFSDANSGINTNAGNIRFSNGYQEYMDYITHIREYDIPYHVRVAIDTKVFVGMWYNVTALDGKILEICLMKDMLSRPEPSILAFDIECTKAALKFPDPSFDNIMMISYMVNGQGYLIINRAVVSEDIENFEYTPKPQFEGHFTVFNEADELALLGRFFDHFQGVAPDIVVTYNGDAFDWPFIDARASALGLDLYAALGFRRDKMGEYKSRQCSHMDVYRWVKRDSYLPMGSHNLKACTRMKLGYDPVDLDPEDLVPMAREKPQTVASYSVSDAVATYYLYMTYVHPFIFSLCTIIPMEPDEVLRKGSGTLCEALLMVEAFSHDIVFPNKKGFETKQFTTDGHLIMSETYVGGHVEALECGVFKADIPNEFHLNSATLQSLIDELSETVQYACRSEGISFEEIENFSEACDDIRLKLINLRDNPDRSDKPLIYHLDVGAMYPNIILTNRLQPSAVVNESICAKCIYNRPDAKCQKMMEWVWRGEILPANKSEYRNILHQLSSERFASSSVVAPKRYFHALSNEEKQEYENRRLKNYCRKAYGRSHDYRTEIRKTTICQREHSFYVDTIRAFRDRRYEYKCLQKKAKRELEGATANGDFERVKMARSKVILFESLQIAHKCILNSFYGYVMRRGSRWHSMEMAGIVCHTGAQIIKKARMLVEDIGEAILKLKNGAGQVGLSYPAAVLNAMVRKNFTNDVYHVLENPVAKTYTIKSENTIAFEIDGPYQAMVLPSAKEEGRKLKKRYAVYNFDGSLAELKGFEVKRRGELQLIKLFQTSVFGGFLKGSSLGDVYSSVSSIANYWLDVLYSKGVDLPDSELFELISENRSLSRSLEDYSNQRSAPIVAAKRLAEFLGDEMIKQSGLNCRIVILQEPKGEATSERAVPLAIFKADRFVRRHFLRRWLKRPDFSGDFEIREVLDWAYYIDRLSSAVLKLVCIPAVLQGIPNPVPRVPLPDWVKNKVASMGKSRSQKKLTDMFKCTMSNQIETSLKDFDGAHSSAARCEQKSDLNDTRNSKKVKIPLISETEAPNPRNNVSPTAERGLFTLWFMILNDLQSVKLRVPRTFYVNQRVPKAVDSGEFYKKVNRILPHSRAAQFLYEYKVPDATFEHHIEGLNSEMSGLDIEGIYETNVPPLFRVLMQLGNVCQVKQNFQQIKIPDEFSSDMLEAVAGDELKYRITDRRLSLNYNIAQLERWSYFFRVKRKLGIAMTYSLPIALLGLYAKTKALGHRDDRSIWGFINPVTKIGAVWIVDRSSLVNHPNMSKLYSQERNDRIKAYPTRIFPEDNYSFEVYSALNVALGKYHSEKHGPTIVYFVAPYETEFVHMFGPSFALFPLVKLRVVEKCLFAVLLMLPTISLVFFREEAFSVLDWQRTFESFCDHMRIPIGNVPDEPILFAADLTYARYLHRNGCILWCSSTNQPDLGGKVNDDVRLTADIDDLVGVQVNKPAFWKDVCIELEVCSFPLAALLQSSHIVDQNDPDRFLPFRAPLTKKKRIKTLQNLNSYDSNETIVTTEPFRLLKVMVHDWLKAVTMTQDVYADNQLIHFYRWLGSSSMLLYDPALKQALNSLIKKLFLMMTTDLSQLGAQVVHATLNKIIVCSSRLDLKEAISHSNFIVKSLQAKAEFSLIGLNIIRLWKVLLWVDSNNFGGIEIACSSDGTPQLELEDEVIISGYILAVHQFLLSENVARSDEMNDNSSSHKIGSEELDNQLKSFCCKLVREELVERLFNIVRKIQRNASVKVGQGGFSSLFPRYIGTYLKMNNPALELCKSLCHVLSMDKSISQEVENLKRNLLKLIGVGEFSDEAEWKNTSLSLILPNFICKQCNMSRNLDLCRDFELSNDSTRETWFCPRCRNSYALEDIEFRLVQHLNNFSRLYFSQDLICVACDEVKEDHFVKTCSCGGRLKCTLSGSKVHQNLEVYRYIAK</sequence>
<dbReference type="PANTHER" id="PTHR10670:SF0">
    <property type="entry name" value="DNA POLYMERASE EPSILON CATALYTIC SUBUNIT A"/>
    <property type="match status" value="1"/>
</dbReference>
<evidence type="ECO:0000256" key="4">
    <source>
        <dbReference type="ARBA" id="ARBA00022679"/>
    </source>
</evidence>
<dbReference type="FunFam" id="3.30.420.10:FF:000010">
    <property type="entry name" value="DNA polymerase epsilon catalytic subunit"/>
    <property type="match status" value="1"/>
</dbReference>
<accession>A0A077ZGN5</accession>
<dbReference type="Pfam" id="PF08490">
    <property type="entry name" value="DUF1744"/>
    <property type="match status" value="1"/>
</dbReference>
<dbReference type="InterPro" id="IPR054475">
    <property type="entry name" value="Znf-DPOE"/>
</dbReference>
<keyword evidence="18" id="KW-1185">Reference proteome</keyword>
<evidence type="ECO:0000256" key="3">
    <source>
        <dbReference type="ARBA" id="ARBA00022485"/>
    </source>
</evidence>
<keyword evidence="5 15" id="KW-0548">Nucleotidyltransferase</keyword>
<dbReference type="Proteomes" id="UP000030665">
    <property type="component" value="Unassembled WGS sequence"/>
</dbReference>
<evidence type="ECO:0000256" key="12">
    <source>
        <dbReference type="ARBA" id="ARBA00023014"/>
    </source>
</evidence>
<dbReference type="CDD" id="cd05535">
    <property type="entry name" value="POLBc_epsilon"/>
    <property type="match status" value="1"/>
</dbReference>
<dbReference type="EMBL" id="HG806608">
    <property type="protein sequence ID" value="CDW59486.1"/>
    <property type="molecule type" value="Genomic_DNA"/>
</dbReference>
<evidence type="ECO:0000313" key="17">
    <source>
        <dbReference type="EMBL" id="CDW59486.1"/>
    </source>
</evidence>
<dbReference type="CDD" id="cd05779">
    <property type="entry name" value="DNA_polB_epsilon_exo"/>
    <property type="match status" value="1"/>
</dbReference>
<dbReference type="InterPro" id="IPR006172">
    <property type="entry name" value="DNA-dir_DNA_pol_B"/>
</dbReference>
<keyword evidence="9 15" id="KW-0862">Zinc</keyword>
<keyword evidence="3 15" id="KW-0004">4Fe-4S</keyword>
<dbReference type="GO" id="GO:0003887">
    <property type="term" value="F:DNA-directed DNA polymerase activity"/>
    <property type="evidence" value="ECO:0007669"/>
    <property type="project" value="UniProtKB-KW"/>
</dbReference>
<protein>
    <recommendedName>
        <fullName evidence="15">DNA polymerase epsilon catalytic subunit</fullName>
        <ecNumber evidence="15">2.7.7.7</ecNumber>
    </recommendedName>
</protein>
<evidence type="ECO:0000256" key="6">
    <source>
        <dbReference type="ARBA" id="ARBA00022705"/>
    </source>
</evidence>
<evidence type="ECO:0000256" key="10">
    <source>
        <dbReference type="ARBA" id="ARBA00022932"/>
    </source>
</evidence>
<evidence type="ECO:0000259" key="16">
    <source>
        <dbReference type="SMART" id="SM01159"/>
    </source>
</evidence>
<dbReference type="GO" id="GO:0006297">
    <property type="term" value="P:nucleotide-excision repair, DNA gap filling"/>
    <property type="evidence" value="ECO:0007669"/>
    <property type="project" value="TreeGrafter"/>
</dbReference>
<dbReference type="Gene3D" id="1.10.132.60">
    <property type="entry name" value="DNA polymerase family B, C-terminal domain"/>
    <property type="match status" value="1"/>
</dbReference>
<comment type="similarity">
    <text evidence="2 15">Belongs to the DNA polymerase type-B family.</text>
</comment>
<evidence type="ECO:0000256" key="15">
    <source>
        <dbReference type="RuleBase" id="RU365029"/>
    </source>
</evidence>
<dbReference type="PANTHER" id="PTHR10670">
    <property type="entry name" value="DNA POLYMERASE EPSILON CATALYTIC SUBUNIT A"/>
    <property type="match status" value="1"/>
</dbReference>
<dbReference type="GO" id="GO:0008622">
    <property type="term" value="C:epsilon DNA polymerase complex"/>
    <property type="evidence" value="ECO:0007669"/>
    <property type="project" value="InterPro"/>
</dbReference>
<dbReference type="FunFam" id="1.10.132.60:FF:000003">
    <property type="entry name" value="DNA polymerase epsilon catalytic subunit"/>
    <property type="match status" value="1"/>
</dbReference>
<dbReference type="InterPro" id="IPR012337">
    <property type="entry name" value="RNaseH-like_sf"/>
</dbReference>
<comment type="catalytic activity">
    <reaction evidence="15">
        <text>DNA(n) + a 2'-deoxyribonucleoside 5'-triphosphate = DNA(n+1) + diphosphate</text>
        <dbReference type="Rhea" id="RHEA:22508"/>
        <dbReference type="Rhea" id="RHEA-COMP:17339"/>
        <dbReference type="Rhea" id="RHEA-COMP:17340"/>
        <dbReference type="ChEBI" id="CHEBI:33019"/>
        <dbReference type="ChEBI" id="CHEBI:61560"/>
        <dbReference type="ChEBI" id="CHEBI:173112"/>
        <dbReference type="EC" id="2.7.7.7"/>
    </reaction>
</comment>
<keyword evidence="6 15" id="KW-0235">DNA replication</keyword>
<dbReference type="InterPro" id="IPR042087">
    <property type="entry name" value="DNA_pol_B_thumb"/>
</dbReference>
<keyword evidence="13 15" id="KW-0238">DNA-binding</keyword>
<feature type="domain" description="DNA polymerase epsilon catalytic subunit A C-terminal" evidence="16">
    <location>
        <begin position="1409"/>
        <end position="1797"/>
    </location>
</feature>
<evidence type="ECO:0000256" key="14">
    <source>
        <dbReference type="ARBA" id="ARBA00023242"/>
    </source>
</evidence>
<keyword evidence="10 15" id="KW-0239">DNA-directed DNA polymerase</keyword>
<reference evidence="17" key="1">
    <citation type="submission" date="2014-01" db="EMBL/GenBank/DDBJ databases">
        <authorList>
            <person name="Aslett M."/>
        </authorList>
    </citation>
    <scope>NUCLEOTIDE SEQUENCE</scope>
</reference>
<dbReference type="GO" id="GO:0000278">
    <property type="term" value="P:mitotic cell cycle"/>
    <property type="evidence" value="ECO:0007669"/>
    <property type="project" value="TreeGrafter"/>
</dbReference>
<dbReference type="InterPro" id="IPR043502">
    <property type="entry name" value="DNA/RNA_pol_sf"/>
</dbReference>
<dbReference type="InterPro" id="IPR036397">
    <property type="entry name" value="RNaseH_sf"/>
</dbReference>
<dbReference type="Pfam" id="PF22912">
    <property type="entry name" value="zf-DPOE"/>
    <property type="match status" value="1"/>
</dbReference>
<keyword evidence="14 15" id="KW-0539">Nucleus</keyword>
<comment type="cofactor">
    <cofactor evidence="15">
        <name>[4Fe-4S] cluster</name>
        <dbReference type="ChEBI" id="CHEBI:49883"/>
    </cofactor>
</comment>
<dbReference type="SMART" id="SM01159">
    <property type="entry name" value="DUF1744"/>
    <property type="match status" value="1"/>
</dbReference>
<keyword evidence="4 15" id="KW-0808">Transferase</keyword>
<dbReference type="GO" id="GO:0045004">
    <property type="term" value="P:DNA replication proofreading"/>
    <property type="evidence" value="ECO:0007669"/>
    <property type="project" value="TreeGrafter"/>
</dbReference>
<evidence type="ECO:0000256" key="8">
    <source>
        <dbReference type="ARBA" id="ARBA00022771"/>
    </source>
</evidence>
<evidence type="ECO:0000256" key="2">
    <source>
        <dbReference type="ARBA" id="ARBA00005755"/>
    </source>
</evidence>
<dbReference type="GO" id="GO:0003677">
    <property type="term" value="F:DNA binding"/>
    <property type="evidence" value="ECO:0007669"/>
    <property type="project" value="UniProtKB-KW"/>
</dbReference>
<dbReference type="SUPFAM" id="SSF56672">
    <property type="entry name" value="DNA/RNA polymerases"/>
    <property type="match status" value="1"/>
</dbReference>
<dbReference type="SMART" id="SM00486">
    <property type="entry name" value="POLBc"/>
    <property type="match status" value="1"/>
</dbReference>
<keyword evidence="12 15" id="KW-0411">Iron-sulfur</keyword>
<evidence type="ECO:0000256" key="13">
    <source>
        <dbReference type="ARBA" id="ARBA00023125"/>
    </source>
</evidence>
<keyword evidence="7 15" id="KW-0479">Metal-binding</keyword>
<keyword evidence="8 15" id="KW-0863">Zinc-finger</keyword>
<dbReference type="InterPro" id="IPR029703">
    <property type="entry name" value="POL2"/>
</dbReference>
<dbReference type="Gene3D" id="3.90.1600.10">
    <property type="entry name" value="Palm domain of DNA polymerase"/>
    <property type="match status" value="1"/>
</dbReference>
<name>A0A077ZGN5_TRITR</name>
<dbReference type="InterPro" id="IPR023211">
    <property type="entry name" value="DNA_pol_palm_dom_sf"/>
</dbReference>
<dbReference type="GO" id="GO:0000166">
    <property type="term" value="F:nucleotide binding"/>
    <property type="evidence" value="ECO:0007669"/>
    <property type="project" value="InterPro"/>
</dbReference>
<keyword evidence="11 15" id="KW-0408">Iron</keyword>
<comment type="function">
    <text evidence="15">DNA polymerase II participates in chromosomal DNA replication.</text>
</comment>
<dbReference type="InterPro" id="IPR055191">
    <property type="entry name" value="POL2_thumb"/>
</dbReference>
<dbReference type="OrthoDB" id="10060449at2759"/>
<dbReference type="Pfam" id="PF22634">
    <property type="entry name" value="POL2_thumb"/>
    <property type="match status" value="1"/>
</dbReference>
<dbReference type="GO" id="GO:0008310">
    <property type="term" value="F:single-stranded DNA 3'-5' DNA exonuclease activity"/>
    <property type="evidence" value="ECO:0007669"/>
    <property type="project" value="TreeGrafter"/>
</dbReference>
<dbReference type="InterPro" id="IPR006133">
    <property type="entry name" value="DNA-dir_DNA_pol_B_exonuc"/>
</dbReference>
<dbReference type="Pfam" id="PF03104">
    <property type="entry name" value="DNA_pol_B_exo1"/>
    <property type="match status" value="1"/>
</dbReference>
<dbReference type="STRING" id="36087.A0A077ZGN5"/>
<dbReference type="Pfam" id="PF23250">
    <property type="entry name" value="zf_DPOE_2"/>
    <property type="match status" value="1"/>
</dbReference>
<dbReference type="GO" id="GO:0051539">
    <property type="term" value="F:4 iron, 4 sulfur cluster binding"/>
    <property type="evidence" value="ECO:0007669"/>
    <property type="project" value="UniProtKB-KW"/>
</dbReference>
<dbReference type="Gene3D" id="3.30.420.10">
    <property type="entry name" value="Ribonuclease H-like superfamily/Ribonuclease H"/>
    <property type="match status" value="1"/>
</dbReference>
<dbReference type="InterPro" id="IPR013697">
    <property type="entry name" value="DNA_pol_e_suA_C"/>
</dbReference>
<dbReference type="GO" id="GO:0008270">
    <property type="term" value="F:zinc ion binding"/>
    <property type="evidence" value="ECO:0007669"/>
    <property type="project" value="UniProtKB-KW"/>
</dbReference>
<dbReference type="SUPFAM" id="SSF53098">
    <property type="entry name" value="Ribonuclease H-like"/>
    <property type="match status" value="1"/>
</dbReference>
<evidence type="ECO:0000256" key="11">
    <source>
        <dbReference type="ARBA" id="ARBA00023004"/>
    </source>
</evidence>